<dbReference type="SUPFAM" id="SSF52833">
    <property type="entry name" value="Thioredoxin-like"/>
    <property type="match status" value="1"/>
</dbReference>
<accession>A0A951UL94</accession>
<organism evidence="8 9">
    <name type="scientific">Drouetiella hepatica Uher 2000/2452</name>
    <dbReference type="NCBI Taxonomy" id="904376"/>
    <lineage>
        <taxon>Bacteria</taxon>
        <taxon>Bacillati</taxon>
        <taxon>Cyanobacteriota</taxon>
        <taxon>Cyanophyceae</taxon>
        <taxon>Oculatellales</taxon>
        <taxon>Oculatellaceae</taxon>
        <taxon>Drouetiella</taxon>
    </lineage>
</organism>
<dbReference type="InterPro" id="IPR028250">
    <property type="entry name" value="DsbDN"/>
</dbReference>
<dbReference type="EMBL" id="JAHHHD010000004">
    <property type="protein sequence ID" value="MBW4658025.1"/>
    <property type="molecule type" value="Genomic_DNA"/>
</dbReference>
<dbReference type="PROSITE" id="PS51352">
    <property type="entry name" value="THIOREDOXIN_2"/>
    <property type="match status" value="1"/>
</dbReference>
<feature type="transmembrane region" description="Helical" evidence="6">
    <location>
        <begin position="322"/>
        <end position="345"/>
    </location>
</feature>
<name>A0A951UL94_9CYAN</name>
<dbReference type="InterPro" id="IPR036249">
    <property type="entry name" value="Thioredoxin-like_sf"/>
</dbReference>
<evidence type="ECO:0000256" key="6">
    <source>
        <dbReference type="SAM" id="Phobius"/>
    </source>
</evidence>
<feature type="transmembrane region" description="Helical" evidence="6">
    <location>
        <begin position="501"/>
        <end position="520"/>
    </location>
</feature>
<dbReference type="GO" id="GO:0015035">
    <property type="term" value="F:protein-disulfide reductase activity"/>
    <property type="evidence" value="ECO:0007669"/>
    <property type="project" value="TreeGrafter"/>
</dbReference>
<feature type="transmembrane region" description="Helical" evidence="6">
    <location>
        <begin position="277"/>
        <end position="301"/>
    </location>
</feature>
<feature type="transmembrane region" description="Helical" evidence="6">
    <location>
        <begin position="478"/>
        <end position="495"/>
    </location>
</feature>
<comment type="subcellular location">
    <subcellularLocation>
        <location evidence="1">Cell membrane</location>
        <topology evidence="1">Multi-pass membrane protein</topology>
    </subcellularLocation>
</comment>
<feature type="domain" description="Thioredoxin" evidence="7">
    <location>
        <begin position="549"/>
        <end position="682"/>
    </location>
</feature>
<dbReference type="GO" id="GO:0017004">
    <property type="term" value="P:cytochrome complex assembly"/>
    <property type="evidence" value="ECO:0007669"/>
    <property type="project" value="InterPro"/>
</dbReference>
<evidence type="ECO:0000256" key="3">
    <source>
        <dbReference type="ARBA" id="ARBA00022692"/>
    </source>
</evidence>
<evidence type="ECO:0000313" key="8">
    <source>
        <dbReference type="EMBL" id="MBW4658025.1"/>
    </source>
</evidence>
<reference evidence="8" key="1">
    <citation type="submission" date="2021-05" db="EMBL/GenBank/DDBJ databases">
        <authorList>
            <person name="Pietrasiak N."/>
            <person name="Ward R."/>
            <person name="Stajich J.E."/>
            <person name="Kurbessoian T."/>
        </authorList>
    </citation>
    <scope>NUCLEOTIDE SEQUENCE</scope>
    <source>
        <strain evidence="8">UHER 2000/2452</strain>
    </source>
</reference>
<protein>
    <submittedName>
        <fullName evidence="8">Thioredoxin family protein</fullName>
    </submittedName>
</protein>
<dbReference type="CDD" id="cd02953">
    <property type="entry name" value="DsbDgamma"/>
    <property type="match status" value="1"/>
</dbReference>
<feature type="transmembrane region" description="Helical" evidence="6">
    <location>
        <begin position="532"/>
        <end position="551"/>
    </location>
</feature>
<keyword evidence="4 6" id="KW-1133">Transmembrane helix</keyword>
<evidence type="ECO:0000256" key="5">
    <source>
        <dbReference type="ARBA" id="ARBA00023136"/>
    </source>
</evidence>
<evidence type="ECO:0000256" key="4">
    <source>
        <dbReference type="ARBA" id="ARBA00022989"/>
    </source>
</evidence>
<dbReference type="InterPro" id="IPR013766">
    <property type="entry name" value="Thioredoxin_domain"/>
</dbReference>
<comment type="caution">
    <text evidence="8">The sequence shown here is derived from an EMBL/GenBank/DDBJ whole genome shotgun (WGS) entry which is preliminary data.</text>
</comment>
<keyword evidence="5 6" id="KW-0472">Membrane</keyword>
<dbReference type="Pfam" id="PF13899">
    <property type="entry name" value="Thioredoxin_7"/>
    <property type="match status" value="1"/>
</dbReference>
<feature type="transmembrane region" description="Helical" evidence="6">
    <location>
        <begin position="436"/>
        <end position="458"/>
    </location>
</feature>
<dbReference type="PANTHER" id="PTHR32234">
    <property type="entry name" value="THIOL:DISULFIDE INTERCHANGE PROTEIN DSBD"/>
    <property type="match status" value="1"/>
</dbReference>
<keyword evidence="2" id="KW-1003">Cell membrane</keyword>
<dbReference type="Pfam" id="PF11412">
    <property type="entry name" value="DsbD_N"/>
    <property type="match status" value="1"/>
</dbReference>
<gene>
    <name evidence="8" type="ORF">KME15_05085</name>
</gene>
<dbReference type="PANTHER" id="PTHR32234:SF3">
    <property type="entry name" value="SUPPRESSION OF COPPER SENSITIVITY PROTEIN"/>
    <property type="match status" value="1"/>
</dbReference>
<dbReference type="AlphaFoldDB" id="A0A951UL94"/>
<dbReference type="Gene3D" id="3.40.30.10">
    <property type="entry name" value="Glutaredoxin"/>
    <property type="match status" value="1"/>
</dbReference>
<dbReference type="GO" id="GO:0005886">
    <property type="term" value="C:plasma membrane"/>
    <property type="evidence" value="ECO:0007669"/>
    <property type="project" value="UniProtKB-SubCell"/>
</dbReference>
<dbReference type="GO" id="GO:0045454">
    <property type="term" value="P:cell redox homeostasis"/>
    <property type="evidence" value="ECO:0007669"/>
    <property type="project" value="TreeGrafter"/>
</dbReference>
<dbReference type="InterPro" id="IPR003834">
    <property type="entry name" value="Cyt_c_assmbl_TM_dom"/>
</dbReference>
<dbReference type="Proteomes" id="UP000757435">
    <property type="component" value="Unassembled WGS sequence"/>
</dbReference>
<evidence type="ECO:0000256" key="2">
    <source>
        <dbReference type="ARBA" id="ARBA00022475"/>
    </source>
</evidence>
<keyword evidence="3 6" id="KW-0812">Transmembrane</keyword>
<dbReference type="Pfam" id="PF02683">
    <property type="entry name" value="DsbD_TM"/>
    <property type="match status" value="1"/>
</dbReference>
<proteinExistence type="predicted"/>
<evidence type="ECO:0000313" key="9">
    <source>
        <dbReference type="Proteomes" id="UP000757435"/>
    </source>
</evidence>
<evidence type="ECO:0000259" key="7">
    <source>
        <dbReference type="PROSITE" id="PS51352"/>
    </source>
</evidence>
<sequence length="682" mass="73041">MTLLGSPLAVSANPIQTEHVQVALISEVEGLQPGQPFWVGLHFQIREGWHTYWQNPGDSGAAPTIDWTLPPGFEAGGLVFPYPSRLPAGPLMNFGYENEVTLLSQITPPANLAGSSAQLQAKADWLVCEIDCIPESASLSLDLPVVTTPPVKNEAALFAQAQQSIPRSSPWSASAQIGDEVLILQIDAPELQVGKLAQVSFFPTKDGVITNAAPQEMQLKNGALTLRIPRGYLSDLTQVNGVLVVEEALENQTIAQSFTLNAPVREPALQSASALPLWQIMLLALLGGATLNLMPCVFPVLSLKALSIVKKAQKSRQQVRRGAIAFTSGVLLSFLGVAGVLLLLRSLGQQVGWGFQLQSPVFVTLMAYLMFAVGLSLSGVFLFGASLMGIGQGLAARSGYVGEFFTGVFATVVATPCTAPFMATAIGVAITQPLPIAILIFELLGLGLALPYIAISFIPALQRRLPKPGAWMETFQQALAFPLYAATAWLVWVLTQQSGTQGLAVALMGLILIAFAAWLYQKTRLTPLRWQRIGTVLALVVLGFALTLAQVPQTLQNASQTQRSDSDLLAWQPYSADRLAELRQAGTPVFVNFSAAWCITCLVNEQVALNQPETAAAFESEGITLLKGDWTNQDQAITAILESFGRSGVPLYVLYPAGAEAKPIVLPQILSPGEIRTAIEQI</sequence>
<feature type="transmembrane region" description="Helical" evidence="6">
    <location>
        <begin position="365"/>
        <end position="388"/>
    </location>
</feature>
<dbReference type="InterPro" id="IPR035671">
    <property type="entry name" value="DsbD_gamma"/>
</dbReference>
<feature type="transmembrane region" description="Helical" evidence="6">
    <location>
        <begin position="400"/>
        <end position="430"/>
    </location>
</feature>
<reference evidence="8" key="2">
    <citation type="journal article" date="2022" name="Microbiol. Resour. Announc.">
        <title>Metagenome Sequencing to Explore Phylogenomics of Terrestrial Cyanobacteria.</title>
        <authorList>
            <person name="Ward R.D."/>
            <person name="Stajich J.E."/>
            <person name="Johansen J.R."/>
            <person name="Huntemann M."/>
            <person name="Clum A."/>
            <person name="Foster B."/>
            <person name="Foster B."/>
            <person name="Roux S."/>
            <person name="Palaniappan K."/>
            <person name="Varghese N."/>
            <person name="Mukherjee S."/>
            <person name="Reddy T.B.K."/>
            <person name="Daum C."/>
            <person name="Copeland A."/>
            <person name="Chen I.A."/>
            <person name="Ivanova N.N."/>
            <person name="Kyrpides N.C."/>
            <person name="Shapiro N."/>
            <person name="Eloe-Fadrosh E.A."/>
            <person name="Pietrasiak N."/>
        </authorList>
    </citation>
    <scope>NUCLEOTIDE SEQUENCE</scope>
    <source>
        <strain evidence="8">UHER 2000/2452</strain>
    </source>
</reference>
<evidence type="ECO:0000256" key="1">
    <source>
        <dbReference type="ARBA" id="ARBA00004651"/>
    </source>
</evidence>